<comment type="caution">
    <text evidence="2">The sequence shown here is derived from an EMBL/GenBank/DDBJ whole genome shotgun (WGS) entry which is preliminary data.</text>
</comment>
<dbReference type="EMBL" id="CBCJ010000171">
    <property type="protein sequence ID" value="CDA71364.1"/>
    <property type="molecule type" value="Genomic_DNA"/>
</dbReference>
<dbReference type="InterPro" id="IPR011483">
    <property type="entry name" value="Sde182_NH-like"/>
</dbReference>
<dbReference type="GO" id="GO:0016799">
    <property type="term" value="F:hydrolase activity, hydrolyzing N-glycosyl compounds"/>
    <property type="evidence" value="ECO:0007669"/>
    <property type="project" value="InterPro"/>
</dbReference>
<feature type="domain" description="Cellulose-binding Sde182 nucleoside hydrolase-like" evidence="1">
    <location>
        <begin position="17"/>
        <end position="259"/>
    </location>
</feature>
<protein>
    <recommendedName>
        <fullName evidence="1">Cellulose-binding Sde182 nucleoside hydrolase-like domain-containing protein</fullName>
    </recommendedName>
</protein>
<gene>
    <name evidence="2" type="ORF">BN509_02245</name>
</gene>
<sequence>MTFLLACAQQDVSEKYRILVSTDIGGTDPDDNQSMAHLLMYSDRFDIEGLISSPSFGKGSKEEILRMIDLYEKDFKKLQANNQKLMTPAELRKLCKQGRQGLASYKGFDKPTEGSEWIIKCARREDARPLYVLVWGTLEDVAQALHDAPDIQSKIRVYWIGGPNKKWGVNSYAYVAENFPDLWMIENNASYRGLISNKKIDDEFNNGYYDKYIKNAGHLGADFIHYYDGLVKMGDTPSLLYMMNGDPADPYKESWGGSFEKMSESPRTIFTSHPTIKDTVAVYSVLEFRFNGPEQMPDAVGQKFFTFRIDRQNWDGIYLGNGVYGVRYSPKAPAVLSYEITSDIKELNGLKGTFVVGTVWPGKSTTNGYKLGENWYTDKQSPALFEGVWQGSKTVSKWRKEVLTDWGIRWGWLKKK</sequence>
<evidence type="ECO:0000313" key="2">
    <source>
        <dbReference type="EMBL" id="CDA71364.1"/>
    </source>
</evidence>
<organism evidence="2 3">
    <name type="scientific">Phocaeicola coprocola CAG:162</name>
    <dbReference type="NCBI Taxonomy" id="1263040"/>
    <lineage>
        <taxon>Bacteria</taxon>
        <taxon>Pseudomonadati</taxon>
        <taxon>Bacteroidota</taxon>
        <taxon>Bacteroidia</taxon>
        <taxon>Bacteroidales</taxon>
        <taxon>Bacteroidaceae</taxon>
        <taxon>Phocaeicola</taxon>
    </lineage>
</organism>
<dbReference type="SUPFAM" id="SSF53590">
    <property type="entry name" value="Nucleoside hydrolase"/>
    <property type="match status" value="1"/>
</dbReference>
<reference evidence="2" key="1">
    <citation type="submission" date="2012-11" db="EMBL/GenBank/DDBJ databases">
        <title>Dependencies among metagenomic species, viruses, plasmids and units of genetic variation.</title>
        <authorList>
            <person name="Nielsen H.B."/>
            <person name="Almeida M."/>
            <person name="Juncker A.S."/>
            <person name="Rasmussen S."/>
            <person name="Li J."/>
            <person name="Sunagawa S."/>
            <person name="Plichta D."/>
            <person name="Gautier L."/>
            <person name="Le Chatelier E."/>
            <person name="Peletier E."/>
            <person name="Bonde I."/>
            <person name="Nielsen T."/>
            <person name="Manichanh C."/>
            <person name="Arumugam M."/>
            <person name="Batto J."/>
            <person name="Santos M.B.Q.D."/>
            <person name="Blom N."/>
            <person name="Borruel N."/>
            <person name="Burgdorf K.S."/>
            <person name="Boumezbeur F."/>
            <person name="Casellas F."/>
            <person name="Dore J."/>
            <person name="Guarner F."/>
            <person name="Hansen T."/>
            <person name="Hildebrand F."/>
            <person name="Kaas R.S."/>
            <person name="Kennedy S."/>
            <person name="Kristiansen K."/>
            <person name="Kultima J.R."/>
            <person name="Leonard P."/>
            <person name="Levenez F."/>
            <person name="Lund O."/>
            <person name="Moumen B."/>
            <person name="Le Paslier D."/>
            <person name="Pons N."/>
            <person name="Pedersen O."/>
            <person name="Prifti E."/>
            <person name="Qin J."/>
            <person name="Raes J."/>
            <person name="Tap J."/>
            <person name="Tims S."/>
            <person name="Ussery D.W."/>
            <person name="Yamada T."/>
            <person name="MetaHit consortium"/>
            <person name="Renault P."/>
            <person name="Sicheritz-Ponten T."/>
            <person name="Bork P."/>
            <person name="Wang J."/>
            <person name="Brunak S."/>
            <person name="Ehrlich S.D."/>
        </authorList>
    </citation>
    <scope>NUCLEOTIDE SEQUENCE [LARGE SCALE GENOMIC DNA]</scope>
</reference>
<accession>R6CEK9</accession>
<evidence type="ECO:0000259" key="1">
    <source>
        <dbReference type="Pfam" id="PF07632"/>
    </source>
</evidence>
<dbReference type="AlphaFoldDB" id="R6CEK9"/>
<dbReference type="Pfam" id="PF07632">
    <property type="entry name" value="Sde182_NH-like"/>
    <property type="match status" value="1"/>
</dbReference>
<name>R6CEK9_9BACT</name>
<proteinExistence type="predicted"/>
<dbReference type="Proteomes" id="UP000018362">
    <property type="component" value="Unassembled WGS sequence"/>
</dbReference>
<dbReference type="Gene3D" id="3.90.245.10">
    <property type="entry name" value="Ribonucleoside hydrolase-like"/>
    <property type="match status" value="1"/>
</dbReference>
<dbReference type="InterPro" id="IPR036452">
    <property type="entry name" value="Ribo_hydro-like"/>
</dbReference>
<evidence type="ECO:0000313" key="3">
    <source>
        <dbReference type="Proteomes" id="UP000018362"/>
    </source>
</evidence>